<evidence type="ECO:0000313" key="3">
    <source>
        <dbReference type="Proteomes" id="UP000239724"/>
    </source>
</evidence>
<dbReference type="PANTHER" id="PTHR33495">
    <property type="entry name" value="ANTI-SIGMA FACTOR ANTAGONIST TM_1081-RELATED-RELATED"/>
    <property type="match status" value="1"/>
</dbReference>
<accession>A0A2S6MV41</accession>
<dbReference type="SUPFAM" id="SSF52091">
    <property type="entry name" value="SpoIIaa-like"/>
    <property type="match status" value="1"/>
</dbReference>
<comment type="caution">
    <text evidence="2">The sequence shown here is derived from an EMBL/GenBank/DDBJ whole genome shotgun (WGS) entry which is preliminary data.</text>
</comment>
<dbReference type="PANTHER" id="PTHR33495:SF2">
    <property type="entry name" value="ANTI-SIGMA FACTOR ANTAGONIST TM_1081-RELATED"/>
    <property type="match status" value="1"/>
</dbReference>
<dbReference type="Pfam" id="PF01740">
    <property type="entry name" value="STAS"/>
    <property type="match status" value="1"/>
</dbReference>
<evidence type="ECO:0000259" key="1">
    <source>
        <dbReference type="PROSITE" id="PS50801"/>
    </source>
</evidence>
<organism evidence="2 3">
    <name type="scientific">Rhodopila globiformis</name>
    <name type="common">Rhodopseudomonas globiformis</name>
    <dbReference type="NCBI Taxonomy" id="1071"/>
    <lineage>
        <taxon>Bacteria</taxon>
        <taxon>Pseudomonadati</taxon>
        <taxon>Pseudomonadota</taxon>
        <taxon>Alphaproteobacteria</taxon>
        <taxon>Acetobacterales</taxon>
        <taxon>Acetobacteraceae</taxon>
        <taxon>Rhodopila</taxon>
    </lineage>
</organism>
<dbReference type="Proteomes" id="UP000239724">
    <property type="component" value="Unassembled WGS sequence"/>
</dbReference>
<reference evidence="2 3" key="1">
    <citation type="journal article" date="2018" name="Arch. Microbiol.">
        <title>New insights into the metabolic potential of the phototrophic purple bacterium Rhodopila globiformis DSM 161(T) from its draft genome sequence and evidence for a vanadium-dependent nitrogenase.</title>
        <authorList>
            <person name="Imhoff J.F."/>
            <person name="Rahn T."/>
            <person name="Kunzel S."/>
            <person name="Neulinger S.C."/>
        </authorList>
    </citation>
    <scope>NUCLEOTIDE SEQUENCE [LARGE SCALE GENOMIC DNA]</scope>
    <source>
        <strain evidence="2 3">DSM 161</strain>
    </source>
</reference>
<dbReference type="OrthoDB" id="8236316at2"/>
<evidence type="ECO:0000313" key="2">
    <source>
        <dbReference type="EMBL" id="PPQ26231.1"/>
    </source>
</evidence>
<keyword evidence="3" id="KW-1185">Reference proteome</keyword>
<feature type="domain" description="STAS" evidence="1">
    <location>
        <begin position="1"/>
        <end position="99"/>
    </location>
</feature>
<dbReference type="GO" id="GO:0043856">
    <property type="term" value="F:anti-sigma factor antagonist activity"/>
    <property type="evidence" value="ECO:0007669"/>
    <property type="project" value="TreeGrafter"/>
</dbReference>
<dbReference type="InterPro" id="IPR002645">
    <property type="entry name" value="STAS_dom"/>
</dbReference>
<dbReference type="Gene3D" id="3.30.750.24">
    <property type="entry name" value="STAS domain"/>
    <property type="match status" value="1"/>
</dbReference>
<dbReference type="RefSeq" id="WP_104522995.1">
    <property type="nucleotide sequence ID" value="NZ_NHRY01000272.1"/>
</dbReference>
<sequence>MRFDYDAGSGCFAMTGEFTFADHPIFQGVLTQIGDGRDRSIVFDVSGLSFIDSAGLGMLILAREEARKLGSTIRLRGPRGQVKRILAVTKFDALFPVEA</sequence>
<proteinExistence type="predicted"/>
<dbReference type="AlphaFoldDB" id="A0A2S6MV41"/>
<dbReference type="EMBL" id="NHRY01000272">
    <property type="protein sequence ID" value="PPQ26231.1"/>
    <property type="molecule type" value="Genomic_DNA"/>
</dbReference>
<name>A0A2S6MV41_RHOGL</name>
<dbReference type="CDD" id="cd07043">
    <property type="entry name" value="STAS_anti-anti-sigma_factors"/>
    <property type="match status" value="1"/>
</dbReference>
<gene>
    <name evidence="2" type="ORF">CCS01_30915</name>
</gene>
<dbReference type="InterPro" id="IPR036513">
    <property type="entry name" value="STAS_dom_sf"/>
</dbReference>
<dbReference type="PROSITE" id="PS50801">
    <property type="entry name" value="STAS"/>
    <property type="match status" value="1"/>
</dbReference>
<protein>
    <submittedName>
        <fullName evidence="2">Anti-anti-sigma factor</fullName>
    </submittedName>
</protein>